<organism evidence="4">
    <name type="scientific">uncultured Sporomusa sp</name>
    <dbReference type="NCBI Taxonomy" id="307249"/>
    <lineage>
        <taxon>Bacteria</taxon>
        <taxon>Bacillati</taxon>
        <taxon>Bacillota</taxon>
        <taxon>Negativicutes</taxon>
        <taxon>Selenomonadales</taxon>
        <taxon>Sporomusaceae</taxon>
        <taxon>Sporomusa</taxon>
        <taxon>environmental samples</taxon>
    </lineage>
</organism>
<dbReference type="GO" id="GO:0046872">
    <property type="term" value="F:metal ion binding"/>
    <property type="evidence" value="ECO:0007669"/>
    <property type="project" value="InterPro"/>
</dbReference>
<evidence type="ECO:0000256" key="1">
    <source>
        <dbReference type="ARBA" id="ARBA00022729"/>
    </source>
</evidence>
<evidence type="ECO:0000259" key="2">
    <source>
        <dbReference type="Pfam" id="PF00149"/>
    </source>
</evidence>
<dbReference type="GO" id="GO:0003993">
    <property type="term" value="F:acid phosphatase activity"/>
    <property type="evidence" value="ECO:0007669"/>
    <property type="project" value="InterPro"/>
</dbReference>
<dbReference type="PANTHER" id="PTHR45867">
    <property type="entry name" value="PURPLE ACID PHOSPHATASE"/>
    <property type="match status" value="1"/>
</dbReference>
<dbReference type="Gene3D" id="2.60.40.380">
    <property type="entry name" value="Purple acid phosphatase-like, N-terminal"/>
    <property type="match status" value="1"/>
</dbReference>
<name>A0A212LUK0_9FIRM</name>
<gene>
    <name evidence="4" type="ORF">KL86SPO_31366</name>
</gene>
<keyword evidence="1" id="KW-0732">Signal</keyword>
<protein>
    <submittedName>
        <fullName evidence="4">Metallophosphoesterase</fullName>
    </submittedName>
</protein>
<feature type="domain" description="Calcineurin-like phosphoesterase" evidence="2">
    <location>
        <begin position="140"/>
        <end position="337"/>
    </location>
</feature>
<dbReference type="EMBL" id="FMJE01000003">
    <property type="protein sequence ID" value="SCM81187.1"/>
    <property type="molecule type" value="Genomic_DNA"/>
</dbReference>
<dbReference type="SUPFAM" id="SSF49363">
    <property type="entry name" value="Purple acid phosphatase, N-terminal domain"/>
    <property type="match status" value="1"/>
</dbReference>
<sequence length="466" mass="51823">MAGYRIRDGILIFLLAAVLAVLPVPLAGAVADAYTAQHVTLTWTDKASVTQTITWKTESSWPVGKIMYAEKADSNVFAAKATVVTATSRPLPADGSGLVVHVAALTGLKPDTTYMYLLGDGDSWSRPYWFTTAPANTAAFRFLVFGDSQSDRYESWGRLVRQAYQANPQAAFLTVVGDLVDVGADYGQWREWFDAAEAVISNVTVMPLTGNHETYTPVLGERTMPVLFTAQFKLPANGPDGLQGLVYSFDYGDAHFVILDSQEREEARFIPDMLARQQAWLDADLAATAKRWKIVLLHKTPYPVKSGRSNESVKAAFVPLFDKHRVDVVISGHDHVYARTYPLTGDKITAGGTIYVTAGRSGAKAYQYVTPNELHEFFHNPFEEPNYLVVEVGQDKLSVKTVSQSGQQIDSWQRMKERTQGKSPHEAYYRASFGDSQINRLPDFFRPTVLQAVWHKDRFITAKANY</sequence>
<dbReference type="InterPro" id="IPR029052">
    <property type="entry name" value="Metallo-depent_PP-like"/>
</dbReference>
<feature type="domain" description="Purple acid phosphatase N-terminal" evidence="3">
    <location>
        <begin position="37"/>
        <end position="132"/>
    </location>
</feature>
<dbReference type="SUPFAM" id="SSF56300">
    <property type="entry name" value="Metallo-dependent phosphatases"/>
    <property type="match status" value="1"/>
</dbReference>
<evidence type="ECO:0000313" key="4">
    <source>
        <dbReference type="EMBL" id="SCM81187.1"/>
    </source>
</evidence>
<dbReference type="Pfam" id="PF00149">
    <property type="entry name" value="Metallophos"/>
    <property type="match status" value="1"/>
</dbReference>
<dbReference type="AlphaFoldDB" id="A0A212LUK0"/>
<dbReference type="Gene3D" id="3.60.21.10">
    <property type="match status" value="1"/>
</dbReference>
<reference evidence="4" key="1">
    <citation type="submission" date="2016-08" db="EMBL/GenBank/DDBJ databases">
        <authorList>
            <person name="Seilhamer J.J."/>
        </authorList>
    </citation>
    <scope>NUCLEOTIDE SEQUENCE</scope>
    <source>
        <strain evidence="4">86</strain>
    </source>
</reference>
<dbReference type="Pfam" id="PF16656">
    <property type="entry name" value="Pur_ac_phosph_N"/>
    <property type="match status" value="1"/>
</dbReference>
<dbReference type="InterPro" id="IPR008963">
    <property type="entry name" value="Purple_acid_Pase-like_N"/>
</dbReference>
<dbReference type="RefSeq" id="WP_288184277.1">
    <property type="nucleotide sequence ID" value="NZ_LT608335.1"/>
</dbReference>
<proteinExistence type="predicted"/>
<evidence type="ECO:0000259" key="3">
    <source>
        <dbReference type="Pfam" id="PF16656"/>
    </source>
</evidence>
<dbReference type="InterPro" id="IPR004843">
    <property type="entry name" value="Calcineurin-like_PHP"/>
</dbReference>
<accession>A0A212LUK0</accession>
<dbReference type="PANTHER" id="PTHR45867:SF3">
    <property type="entry name" value="ACID PHOSPHATASE TYPE 7"/>
    <property type="match status" value="1"/>
</dbReference>
<dbReference type="InterPro" id="IPR015914">
    <property type="entry name" value="PAPs_N"/>
</dbReference>